<organism evidence="6 7">
    <name type="scientific">Friedmanniomyces simplex</name>
    <dbReference type="NCBI Taxonomy" id="329884"/>
    <lineage>
        <taxon>Eukaryota</taxon>
        <taxon>Fungi</taxon>
        <taxon>Dikarya</taxon>
        <taxon>Ascomycota</taxon>
        <taxon>Pezizomycotina</taxon>
        <taxon>Dothideomycetes</taxon>
        <taxon>Dothideomycetidae</taxon>
        <taxon>Mycosphaerellales</taxon>
        <taxon>Teratosphaeriaceae</taxon>
        <taxon>Friedmanniomyces</taxon>
    </lineage>
</organism>
<feature type="non-terminal residue" evidence="6">
    <location>
        <position position="128"/>
    </location>
</feature>
<keyword evidence="7" id="KW-1185">Reference proteome</keyword>
<feature type="transmembrane region" description="Helical" evidence="5">
    <location>
        <begin position="62"/>
        <end position="82"/>
    </location>
</feature>
<comment type="caution">
    <text evidence="6">The sequence shown here is derived from an EMBL/GenBank/DDBJ whole genome shotgun (WGS) entry which is preliminary data.</text>
</comment>
<proteinExistence type="predicted"/>
<dbReference type="SUPFAM" id="SSF103473">
    <property type="entry name" value="MFS general substrate transporter"/>
    <property type="match status" value="1"/>
</dbReference>
<name>A0A4U0W907_9PEZI</name>
<keyword evidence="2 5" id="KW-0812">Transmembrane</keyword>
<keyword evidence="3 5" id="KW-1133">Transmembrane helix</keyword>
<dbReference type="EMBL" id="NAJQ01001464">
    <property type="protein sequence ID" value="TKA58643.1"/>
    <property type="molecule type" value="Genomic_DNA"/>
</dbReference>
<evidence type="ECO:0000256" key="3">
    <source>
        <dbReference type="ARBA" id="ARBA00022989"/>
    </source>
</evidence>
<dbReference type="OrthoDB" id="196103at2759"/>
<gene>
    <name evidence="6" type="ORF">B0A55_11420</name>
</gene>
<evidence type="ECO:0000256" key="2">
    <source>
        <dbReference type="ARBA" id="ARBA00022692"/>
    </source>
</evidence>
<dbReference type="Proteomes" id="UP000309340">
    <property type="component" value="Unassembled WGS sequence"/>
</dbReference>
<evidence type="ECO:0000256" key="1">
    <source>
        <dbReference type="ARBA" id="ARBA00004141"/>
    </source>
</evidence>
<dbReference type="PANTHER" id="PTHR23294">
    <property type="entry name" value="ET TRANSLATION PRODUCT-RELATED"/>
    <property type="match status" value="1"/>
</dbReference>
<dbReference type="GO" id="GO:0016020">
    <property type="term" value="C:membrane"/>
    <property type="evidence" value="ECO:0007669"/>
    <property type="project" value="UniProtKB-SubCell"/>
</dbReference>
<keyword evidence="4 5" id="KW-0472">Membrane</keyword>
<sequence length="128" mass="13607">MGTMTPESEEGVGKLPWMRLANPSVQICLISACLFFNPGLYLAVTLLGAGGGRPSSTDMGNISNGVLYGIFAFSAVGAGPLLNKIGPRWTLLFGITGYPIYQGAMWYFDQSGLLWYPIFAGAYLGLSA</sequence>
<feature type="transmembrane region" description="Helical" evidence="5">
    <location>
        <begin position="89"/>
        <end position="108"/>
    </location>
</feature>
<reference evidence="6 7" key="1">
    <citation type="submission" date="2017-03" db="EMBL/GenBank/DDBJ databases">
        <title>Genomes of endolithic fungi from Antarctica.</title>
        <authorList>
            <person name="Coleine C."/>
            <person name="Masonjones S."/>
            <person name="Stajich J.E."/>
        </authorList>
    </citation>
    <scope>NUCLEOTIDE SEQUENCE [LARGE SCALE GENOMIC DNA]</scope>
    <source>
        <strain evidence="6 7">CCFEE 5184</strain>
    </source>
</reference>
<protein>
    <submittedName>
        <fullName evidence="6">Uncharacterized protein</fullName>
    </submittedName>
</protein>
<dbReference type="InterPro" id="IPR051617">
    <property type="entry name" value="UNC-93-like_regulator"/>
</dbReference>
<dbReference type="PANTHER" id="PTHR23294:SF59">
    <property type="entry name" value="UNC93-LIKE PROTEIN C922.05C"/>
    <property type="match status" value="1"/>
</dbReference>
<evidence type="ECO:0000313" key="7">
    <source>
        <dbReference type="Proteomes" id="UP000309340"/>
    </source>
</evidence>
<dbReference type="AlphaFoldDB" id="A0A4U0W907"/>
<dbReference type="InterPro" id="IPR036259">
    <property type="entry name" value="MFS_trans_sf"/>
</dbReference>
<comment type="subcellular location">
    <subcellularLocation>
        <location evidence="1">Membrane</location>
        <topology evidence="1">Multi-pass membrane protein</topology>
    </subcellularLocation>
</comment>
<evidence type="ECO:0000256" key="5">
    <source>
        <dbReference type="SAM" id="Phobius"/>
    </source>
</evidence>
<feature type="transmembrane region" description="Helical" evidence="5">
    <location>
        <begin position="27"/>
        <end position="50"/>
    </location>
</feature>
<evidence type="ECO:0000313" key="6">
    <source>
        <dbReference type="EMBL" id="TKA58643.1"/>
    </source>
</evidence>
<accession>A0A4U0W907</accession>
<evidence type="ECO:0000256" key="4">
    <source>
        <dbReference type="ARBA" id="ARBA00023136"/>
    </source>
</evidence>